<proteinExistence type="predicted"/>
<evidence type="ECO:0000313" key="7">
    <source>
        <dbReference type="Proteomes" id="UP001373496"/>
    </source>
</evidence>
<evidence type="ECO:0000313" key="6">
    <source>
        <dbReference type="EMBL" id="MEI4281062.1"/>
    </source>
</evidence>
<reference evidence="6 7" key="1">
    <citation type="submission" date="2024-03" db="EMBL/GenBank/DDBJ databases">
        <title>Draft genome sequence of Klenkia terrae.</title>
        <authorList>
            <person name="Duangmal K."/>
            <person name="Chantavorakit T."/>
        </authorList>
    </citation>
    <scope>NUCLEOTIDE SEQUENCE [LARGE SCALE GENOMIC DNA]</scope>
    <source>
        <strain evidence="6 7">JCM 17786</strain>
    </source>
</reference>
<keyword evidence="3" id="KW-0418">Kinase</keyword>
<dbReference type="RefSeq" id="WP_225233803.1">
    <property type="nucleotide sequence ID" value="NZ_JBAPLV010000035.1"/>
</dbReference>
<gene>
    <name evidence="6" type="ORF">UXQ13_21505</name>
</gene>
<accession>A0ABU8EBP7</accession>
<evidence type="ECO:0000256" key="3">
    <source>
        <dbReference type="ARBA" id="ARBA00022777"/>
    </source>
</evidence>
<keyword evidence="4" id="KW-0067">ATP-binding</keyword>
<dbReference type="EMBL" id="JBAPLV010000035">
    <property type="protein sequence ID" value="MEI4281062.1"/>
    <property type="molecule type" value="Genomic_DNA"/>
</dbReference>
<feature type="domain" description="Maltokinase N-terminal cap" evidence="5">
    <location>
        <begin position="21"/>
        <end position="102"/>
    </location>
</feature>
<protein>
    <recommendedName>
        <fullName evidence="5">Maltokinase N-terminal cap domain-containing protein</fullName>
    </recommendedName>
</protein>
<evidence type="ECO:0000256" key="2">
    <source>
        <dbReference type="ARBA" id="ARBA00022741"/>
    </source>
</evidence>
<dbReference type="InterPro" id="IPR040999">
    <property type="entry name" value="Mak_N_cap"/>
</dbReference>
<name>A0ABU8EBP7_9ACTN</name>
<comment type="caution">
    <text evidence="6">The sequence shown here is derived from an EMBL/GenBank/DDBJ whole genome shotgun (WGS) entry which is preliminary data.</text>
</comment>
<dbReference type="Pfam" id="PF18085">
    <property type="entry name" value="Mak_N_cap"/>
    <property type="match status" value="1"/>
</dbReference>
<evidence type="ECO:0000256" key="1">
    <source>
        <dbReference type="ARBA" id="ARBA00022679"/>
    </source>
</evidence>
<dbReference type="NCBIfam" id="NF047744">
    <property type="entry name" value="CG0192_rel"/>
    <property type="match status" value="1"/>
</dbReference>
<evidence type="ECO:0000256" key="4">
    <source>
        <dbReference type="ARBA" id="ARBA00022840"/>
    </source>
</evidence>
<evidence type="ECO:0000259" key="5">
    <source>
        <dbReference type="Pfam" id="PF18085"/>
    </source>
</evidence>
<keyword evidence="1" id="KW-0808">Transferase</keyword>
<organism evidence="6 7">
    <name type="scientific">Klenkia terrae</name>
    <dbReference type="NCBI Taxonomy" id="1052259"/>
    <lineage>
        <taxon>Bacteria</taxon>
        <taxon>Bacillati</taxon>
        <taxon>Actinomycetota</taxon>
        <taxon>Actinomycetes</taxon>
        <taxon>Geodermatophilales</taxon>
        <taxon>Geodermatophilaceae</taxon>
        <taxon>Klenkia</taxon>
    </lineage>
</organism>
<sequence>MATIHPSATLVPGKLELLQAWVPTQPWAEGLDTSALEQVGAYRFDDPAGEVGTETFLLRTGDGTVLQVPLTYRAQPLDGAELVGTTQHSVLGTRYVHDGPADPVYAAALAAALLTGTPQAELELQTPGGPVVREPTARVHVDGALGTVGPPPSDAEVAVSTVGTTTVLATGAADLVLLRVLGGAEEGSVGGSVLRGTWTGQDTPVLLALAR</sequence>
<keyword evidence="7" id="KW-1185">Reference proteome</keyword>
<dbReference type="Proteomes" id="UP001373496">
    <property type="component" value="Unassembled WGS sequence"/>
</dbReference>
<keyword evidence="2" id="KW-0547">Nucleotide-binding</keyword>